<dbReference type="Proteomes" id="UP001319870">
    <property type="component" value="Unassembled WGS sequence"/>
</dbReference>
<dbReference type="PANTHER" id="PTHR37017">
    <property type="entry name" value="AB HYDROLASE-1 DOMAIN-CONTAINING PROTEIN-RELATED"/>
    <property type="match status" value="1"/>
</dbReference>
<organism evidence="2 3">
    <name type="scientific">Isoptericola luteus</name>
    <dbReference type="NCBI Taxonomy" id="2879484"/>
    <lineage>
        <taxon>Bacteria</taxon>
        <taxon>Bacillati</taxon>
        <taxon>Actinomycetota</taxon>
        <taxon>Actinomycetes</taxon>
        <taxon>Micrococcales</taxon>
        <taxon>Promicromonosporaceae</taxon>
        <taxon>Isoptericola</taxon>
    </lineage>
</organism>
<name>A0ABS7ZEZ2_9MICO</name>
<comment type="caution">
    <text evidence="2">The sequence shown here is derived from an EMBL/GenBank/DDBJ whole genome shotgun (WGS) entry which is preliminary data.</text>
</comment>
<proteinExistence type="predicted"/>
<reference evidence="2 3" key="1">
    <citation type="submission" date="2021-09" db="EMBL/GenBank/DDBJ databases">
        <title>Isoptericola luteus sp. nov., a novel bacterium isolated from Harbin, the capital city of Heilongjiang province.</title>
        <authorList>
            <person name="Li J."/>
        </authorList>
    </citation>
    <scope>NUCLEOTIDE SEQUENCE [LARGE SCALE GENOMIC DNA]</scope>
    <source>
        <strain evidence="2 3">NEAU-Y5</strain>
    </source>
</reference>
<dbReference type="InterPro" id="IPR000073">
    <property type="entry name" value="AB_hydrolase_1"/>
</dbReference>
<dbReference type="GO" id="GO:0016787">
    <property type="term" value="F:hydrolase activity"/>
    <property type="evidence" value="ECO:0007669"/>
    <property type="project" value="UniProtKB-KW"/>
</dbReference>
<sequence length="246" mass="25464">MSTTPTAVLVHGAFADSSSWHGVVERLHRDGIPVVSNAVPLRSLAGDAAYLRDVIAGTEGPVLVVAHSYGGMVATEAASQAPNVVGLVYVGAFAPETGESAFDLAGRFPGSTLGETLASTPLSDGGTDLTIRPERFHEQFVADVAPGHAACMSASQRPVTQEALTEPLATTEPAWRHLPSWFVHGGEDRNIPPAALRFMAERAGSRGTTEVEGASHAVAVSRPDAVAQIVTAAALELELGDAAIAR</sequence>
<feature type="domain" description="AB hydrolase-1" evidence="1">
    <location>
        <begin position="8"/>
        <end position="228"/>
    </location>
</feature>
<protein>
    <submittedName>
        <fullName evidence="2">Alpha/beta hydrolase</fullName>
    </submittedName>
</protein>
<dbReference type="RefSeq" id="WP_225565360.1">
    <property type="nucleotide sequence ID" value="NZ_JAIXCQ010000005.1"/>
</dbReference>
<evidence type="ECO:0000313" key="2">
    <source>
        <dbReference type="EMBL" id="MCA5893611.1"/>
    </source>
</evidence>
<dbReference type="Pfam" id="PF12697">
    <property type="entry name" value="Abhydrolase_6"/>
    <property type="match status" value="1"/>
</dbReference>
<dbReference type="InterPro" id="IPR052897">
    <property type="entry name" value="Sec-Metab_Biosynth_Hydrolase"/>
</dbReference>
<evidence type="ECO:0000259" key="1">
    <source>
        <dbReference type="Pfam" id="PF12697"/>
    </source>
</evidence>
<dbReference type="SUPFAM" id="SSF53474">
    <property type="entry name" value="alpha/beta-Hydrolases"/>
    <property type="match status" value="1"/>
</dbReference>
<gene>
    <name evidence="2" type="ORF">LEP48_09640</name>
</gene>
<dbReference type="InterPro" id="IPR029058">
    <property type="entry name" value="AB_hydrolase_fold"/>
</dbReference>
<dbReference type="PANTHER" id="PTHR37017:SF11">
    <property type="entry name" value="ESTERASE_LIPASE_THIOESTERASE DOMAIN-CONTAINING PROTEIN"/>
    <property type="match status" value="1"/>
</dbReference>
<accession>A0ABS7ZEZ2</accession>
<dbReference type="Gene3D" id="3.40.50.1820">
    <property type="entry name" value="alpha/beta hydrolase"/>
    <property type="match status" value="1"/>
</dbReference>
<keyword evidence="2" id="KW-0378">Hydrolase</keyword>
<keyword evidence="3" id="KW-1185">Reference proteome</keyword>
<evidence type="ECO:0000313" key="3">
    <source>
        <dbReference type="Proteomes" id="UP001319870"/>
    </source>
</evidence>
<dbReference type="EMBL" id="JAIXCQ010000005">
    <property type="protein sequence ID" value="MCA5893611.1"/>
    <property type="molecule type" value="Genomic_DNA"/>
</dbReference>